<evidence type="ECO:0000313" key="2">
    <source>
        <dbReference type="EMBL" id="QPH53831.1"/>
    </source>
</evidence>
<keyword evidence="1" id="KW-0732">Signal</keyword>
<dbReference type="KEGG" id="poz:I0K15_18965"/>
<accession>A0A7S9LRK3</accession>
<organism evidence="2 3">
    <name type="scientific">Pontivivens ytuae</name>
    <dbReference type="NCBI Taxonomy" id="2789856"/>
    <lineage>
        <taxon>Bacteria</taxon>
        <taxon>Pseudomonadati</taxon>
        <taxon>Pseudomonadota</taxon>
        <taxon>Alphaproteobacteria</taxon>
        <taxon>Rhodobacterales</taxon>
        <taxon>Paracoccaceae</taxon>
        <taxon>Pontivivens</taxon>
    </lineage>
</organism>
<evidence type="ECO:0000256" key="1">
    <source>
        <dbReference type="SAM" id="SignalP"/>
    </source>
</evidence>
<reference evidence="2 3" key="1">
    <citation type="submission" date="2020-11" db="EMBL/GenBank/DDBJ databases">
        <title>Description of Pontivivens ytuae sp. nov. isolated from deep sea sediment of Mariana Trench.</title>
        <authorList>
            <person name="Wang Z."/>
            <person name="Sun Q.-L."/>
            <person name="Xu X.-D."/>
            <person name="Tang Y.-Z."/>
            <person name="Zhang J."/>
        </authorList>
    </citation>
    <scope>NUCLEOTIDE SEQUENCE [LARGE SCALE GENOMIC DNA]</scope>
    <source>
        <strain evidence="2 3">MT2928</strain>
    </source>
</reference>
<feature type="chain" id="PRO_5032857185" description="PRC-barrel domain-containing protein" evidence="1">
    <location>
        <begin position="21"/>
        <end position="163"/>
    </location>
</feature>
<dbReference type="Proteomes" id="UP000594800">
    <property type="component" value="Chromosome"/>
</dbReference>
<name>A0A7S9LRK3_9RHOB</name>
<dbReference type="RefSeq" id="WP_196103040.1">
    <property type="nucleotide sequence ID" value="NZ_CP064942.1"/>
</dbReference>
<evidence type="ECO:0000313" key="3">
    <source>
        <dbReference type="Proteomes" id="UP000594800"/>
    </source>
</evidence>
<dbReference type="AlphaFoldDB" id="A0A7S9LRK3"/>
<dbReference type="EMBL" id="CP064942">
    <property type="protein sequence ID" value="QPH53831.1"/>
    <property type="molecule type" value="Genomic_DNA"/>
</dbReference>
<feature type="signal peptide" evidence="1">
    <location>
        <begin position="1"/>
        <end position="20"/>
    </location>
</feature>
<evidence type="ECO:0008006" key="4">
    <source>
        <dbReference type="Google" id="ProtNLM"/>
    </source>
</evidence>
<keyword evidence="3" id="KW-1185">Reference proteome</keyword>
<sequence length="163" mass="17390">MMKIFATAVSLAALMGAAHAQTTAAPVEGNEPAGVSVVDTPAEAINDTLDGADAELTTQADILAIVTQTELEARMAEGTELQNLENLEIINEFVYTMDGTLVGRIESLQRDAAGDVGLVELGVETQEHPIQFLTDTMMKTDDGIVLAMTDSEFEQIMMLNDAE</sequence>
<protein>
    <recommendedName>
        <fullName evidence="4">PRC-barrel domain-containing protein</fullName>
    </recommendedName>
</protein>
<proteinExistence type="predicted"/>
<gene>
    <name evidence="2" type="ORF">I0K15_18965</name>
</gene>